<dbReference type="InterPro" id="IPR036249">
    <property type="entry name" value="Thioredoxin-like_sf"/>
</dbReference>
<evidence type="ECO:0000256" key="3">
    <source>
        <dbReference type="ARBA" id="ARBA00022723"/>
    </source>
</evidence>
<sequence>MSELVHIVCPHCQKANRVPASRLQDRPNCGACKKPLASGDIAELSDAGMAGFLAKSDLPVLVDFWASWCGPCKAMAPEFQSAARDWAGTVAFAKLNTEQAQQAAAQYGIRSIPTLILFRGGREVARQSGAMSASQLSAWLRGQLG</sequence>
<dbReference type="FunFam" id="3.40.30.10:FF:000001">
    <property type="entry name" value="Thioredoxin"/>
    <property type="match status" value="1"/>
</dbReference>
<evidence type="ECO:0000256" key="2">
    <source>
        <dbReference type="ARBA" id="ARBA00022448"/>
    </source>
</evidence>
<evidence type="ECO:0000259" key="8">
    <source>
        <dbReference type="PROSITE" id="PS51352"/>
    </source>
</evidence>
<dbReference type="InterPro" id="IPR017937">
    <property type="entry name" value="Thioredoxin_CS"/>
</dbReference>
<accession>A0A2G1UHE3</accession>
<keyword evidence="6" id="KW-0676">Redox-active center</keyword>
<evidence type="ECO:0000256" key="7">
    <source>
        <dbReference type="NCBIfam" id="TIGR01068"/>
    </source>
</evidence>
<keyword evidence="3" id="KW-0479">Metal-binding</keyword>
<keyword evidence="4" id="KW-0249">Electron transport</keyword>
<organism evidence="9 10">
    <name type="scientific">Marinobacter profundi</name>
    <dbReference type="NCBI Taxonomy" id="2666256"/>
    <lineage>
        <taxon>Bacteria</taxon>
        <taxon>Pseudomonadati</taxon>
        <taxon>Pseudomonadota</taxon>
        <taxon>Gammaproteobacteria</taxon>
        <taxon>Pseudomonadales</taxon>
        <taxon>Marinobacteraceae</taxon>
        <taxon>Marinobacter</taxon>
    </lineage>
</organism>
<dbReference type="CDD" id="cd02947">
    <property type="entry name" value="TRX_family"/>
    <property type="match status" value="1"/>
</dbReference>
<dbReference type="PANTHER" id="PTHR45663">
    <property type="entry name" value="GEO12009P1"/>
    <property type="match status" value="1"/>
</dbReference>
<dbReference type="PANTHER" id="PTHR45663:SF11">
    <property type="entry name" value="GEO12009P1"/>
    <property type="match status" value="1"/>
</dbReference>
<keyword evidence="10" id="KW-1185">Reference proteome</keyword>
<dbReference type="Pfam" id="PF00085">
    <property type="entry name" value="Thioredoxin"/>
    <property type="match status" value="1"/>
</dbReference>
<dbReference type="EMBL" id="NTFH01000013">
    <property type="protein sequence ID" value="PHQ13882.1"/>
    <property type="molecule type" value="Genomic_DNA"/>
</dbReference>
<protein>
    <recommendedName>
        <fullName evidence="7">Thioredoxin</fullName>
    </recommendedName>
</protein>
<dbReference type="GO" id="GO:0005737">
    <property type="term" value="C:cytoplasm"/>
    <property type="evidence" value="ECO:0007669"/>
    <property type="project" value="TreeGrafter"/>
</dbReference>
<keyword evidence="2" id="KW-0813">Transport</keyword>
<dbReference type="SUPFAM" id="SSF52833">
    <property type="entry name" value="Thioredoxin-like"/>
    <property type="match status" value="1"/>
</dbReference>
<gene>
    <name evidence="9" type="ORF">CLH61_16405</name>
</gene>
<evidence type="ECO:0000256" key="6">
    <source>
        <dbReference type="ARBA" id="ARBA00023284"/>
    </source>
</evidence>
<dbReference type="Gene3D" id="3.40.30.10">
    <property type="entry name" value="Glutaredoxin"/>
    <property type="match status" value="1"/>
</dbReference>
<dbReference type="Gene3D" id="2.30.30.380">
    <property type="entry name" value="Zn-finger domain of Sec23/24"/>
    <property type="match status" value="1"/>
</dbReference>
<dbReference type="InterPro" id="IPR049299">
    <property type="entry name" value="Thio2_N"/>
</dbReference>
<dbReference type="AlphaFoldDB" id="A0A2G1UHE3"/>
<evidence type="ECO:0000313" key="10">
    <source>
        <dbReference type="Proteomes" id="UP000231409"/>
    </source>
</evidence>
<feature type="domain" description="Thioredoxin" evidence="8">
    <location>
        <begin position="20"/>
        <end position="145"/>
    </location>
</feature>
<dbReference type="Proteomes" id="UP000231409">
    <property type="component" value="Unassembled WGS sequence"/>
</dbReference>
<evidence type="ECO:0000256" key="1">
    <source>
        <dbReference type="ARBA" id="ARBA00008987"/>
    </source>
</evidence>
<dbReference type="NCBIfam" id="NF008229">
    <property type="entry name" value="PRK10996.1"/>
    <property type="match status" value="1"/>
</dbReference>
<dbReference type="InterPro" id="IPR005746">
    <property type="entry name" value="Thioredoxin"/>
</dbReference>
<dbReference type="InterPro" id="IPR013766">
    <property type="entry name" value="Thioredoxin_domain"/>
</dbReference>
<dbReference type="PROSITE" id="PS51352">
    <property type="entry name" value="THIOREDOXIN_2"/>
    <property type="match status" value="1"/>
</dbReference>
<reference evidence="9 10" key="1">
    <citation type="submission" date="2017-09" db="EMBL/GenBank/DDBJ databases">
        <title>The draft genome sequences of Marinobacter sp. PWS21.</title>
        <authorList>
            <person name="Cao J."/>
        </authorList>
    </citation>
    <scope>NUCLEOTIDE SEQUENCE [LARGE SCALE GENOMIC DNA]</scope>
    <source>
        <strain evidence="9 10">PWS21</strain>
    </source>
</reference>
<evidence type="ECO:0000256" key="5">
    <source>
        <dbReference type="ARBA" id="ARBA00023157"/>
    </source>
</evidence>
<dbReference type="NCBIfam" id="TIGR01068">
    <property type="entry name" value="thioredoxin"/>
    <property type="match status" value="1"/>
</dbReference>
<dbReference type="PRINTS" id="PR00421">
    <property type="entry name" value="THIOREDOXIN"/>
</dbReference>
<dbReference type="Pfam" id="PF21352">
    <property type="entry name" value="Zn_ribbon_Thio2"/>
    <property type="match status" value="1"/>
</dbReference>
<proteinExistence type="inferred from homology"/>
<dbReference type="RefSeq" id="WP_099615846.1">
    <property type="nucleotide sequence ID" value="NZ_KZ319376.1"/>
</dbReference>
<comment type="caution">
    <text evidence="9">The sequence shown here is derived from an EMBL/GenBank/DDBJ whole genome shotgun (WGS) entry which is preliminary data.</text>
</comment>
<evidence type="ECO:0000256" key="4">
    <source>
        <dbReference type="ARBA" id="ARBA00022982"/>
    </source>
</evidence>
<evidence type="ECO:0000313" key="9">
    <source>
        <dbReference type="EMBL" id="PHQ13882.1"/>
    </source>
</evidence>
<dbReference type="PROSITE" id="PS00194">
    <property type="entry name" value="THIOREDOXIN_1"/>
    <property type="match status" value="1"/>
</dbReference>
<dbReference type="GO" id="GO:0046872">
    <property type="term" value="F:metal ion binding"/>
    <property type="evidence" value="ECO:0007669"/>
    <property type="project" value="UniProtKB-KW"/>
</dbReference>
<dbReference type="GO" id="GO:0015035">
    <property type="term" value="F:protein-disulfide reductase activity"/>
    <property type="evidence" value="ECO:0007669"/>
    <property type="project" value="UniProtKB-UniRule"/>
</dbReference>
<name>A0A2G1UHE3_9GAMM</name>
<keyword evidence="5" id="KW-1015">Disulfide bond</keyword>
<comment type="similarity">
    <text evidence="1">Belongs to the thioredoxin family.</text>
</comment>